<comment type="caution">
    <text evidence="6">The sequence shown here is derived from an EMBL/GenBank/DDBJ whole genome shotgun (WGS) entry which is preliminary data.</text>
</comment>
<dbReference type="Pfam" id="PF00625">
    <property type="entry name" value="Guanylate_kin"/>
    <property type="match status" value="2"/>
</dbReference>
<feature type="domain" description="Guanylate kinase-like" evidence="5">
    <location>
        <begin position="5"/>
        <end position="236"/>
    </location>
</feature>
<dbReference type="Proteomes" id="UP000007350">
    <property type="component" value="Unassembled WGS sequence"/>
</dbReference>
<keyword evidence="2" id="KW-0808">Transferase</keyword>
<keyword evidence="7" id="KW-1185">Reference proteome</keyword>
<dbReference type="OrthoDB" id="6334211at2759"/>
<dbReference type="InterPro" id="IPR008145">
    <property type="entry name" value="GK/Ca_channel_bsu"/>
</dbReference>
<evidence type="ECO:0000259" key="5">
    <source>
        <dbReference type="PROSITE" id="PS50052"/>
    </source>
</evidence>
<proteinExistence type="inferred from homology"/>
<evidence type="ECO:0000256" key="2">
    <source>
        <dbReference type="ARBA" id="ARBA00022679"/>
    </source>
</evidence>
<evidence type="ECO:0000313" key="6">
    <source>
        <dbReference type="EMBL" id="EKF30007.1"/>
    </source>
</evidence>
<gene>
    <name evidence="6" type="ORF">MOQ_006188</name>
</gene>
<dbReference type="CDD" id="cd00071">
    <property type="entry name" value="GMPK"/>
    <property type="match status" value="1"/>
</dbReference>
<dbReference type="PANTHER" id="PTHR23117">
    <property type="entry name" value="GUANYLATE KINASE-RELATED"/>
    <property type="match status" value="1"/>
</dbReference>
<dbReference type="PROSITE" id="PS50052">
    <property type="entry name" value="GUANYLATE_KINASE_2"/>
    <property type="match status" value="1"/>
</dbReference>
<dbReference type="PROSITE" id="PS00856">
    <property type="entry name" value="GUANYLATE_KINASE_1"/>
    <property type="match status" value="1"/>
</dbReference>
<name>K2NMD0_TRYCR</name>
<evidence type="ECO:0000256" key="1">
    <source>
        <dbReference type="ARBA" id="ARBA00005790"/>
    </source>
</evidence>
<dbReference type="InterPro" id="IPR027417">
    <property type="entry name" value="P-loop_NTPase"/>
</dbReference>
<dbReference type="PANTHER" id="PTHR23117:SF13">
    <property type="entry name" value="GUANYLATE KINASE"/>
    <property type="match status" value="1"/>
</dbReference>
<dbReference type="AlphaFoldDB" id="K2NMD0"/>
<accession>K2NMD0</accession>
<dbReference type="GO" id="GO:0005829">
    <property type="term" value="C:cytosol"/>
    <property type="evidence" value="ECO:0007669"/>
    <property type="project" value="TreeGrafter"/>
</dbReference>
<evidence type="ECO:0000256" key="4">
    <source>
        <dbReference type="SAM" id="MobiDB-lite"/>
    </source>
</evidence>
<sequence>MQHQTDILIFIGPSGGGKSTLIAYLMRTWPQQFSFCTSHTTRKPRWGEVEGKDYHFVSKSEFKNMIHGDMFVEYNKVFSSSRQKDGASSCAASSRSSSSTGGSSPNASAEDDGDYYGTSKEELHRVLSEKKVVVLDTDITGAINVKKYCSRLLNSVKGPQMAPLRVKVILVKIPSLDVLKQRLRLRGSECDASLQKRLHAGQRCLEWCAAHPEFFQCVLVNNSLDVCQEELRSFVVRSVLKIDSML</sequence>
<dbReference type="EMBL" id="AHKC01012499">
    <property type="protein sequence ID" value="EKF30007.1"/>
    <property type="molecule type" value="Genomic_DNA"/>
</dbReference>
<dbReference type="SUPFAM" id="SSF52540">
    <property type="entry name" value="P-loop containing nucleoside triphosphate hydrolases"/>
    <property type="match status" value="1"/>
</dbReference>
<comment type="similarity">
    <text evidence="1">Belongs to the guanylate kinase family.</text>
</comment>
<dbReference type="GO" id="GO:0004385">
    <property type="term" value="F:GMP kinase activity"/>
    <property type="evidence" value="ECO:0007669"/>
    <property type="project" value="TreeGrafter"/>
</dbReference>
<feature type="region of interest" description="Disordered" evidence="4">
    <location>
        <begin position="88"/>
        <end position="115"/>
    </location>
</feature>
<keyword evidence="3 6" id="KW-0418">Kinase</keyword>
<organism evidence="6 7">
    <name type="scientific">Trypanosoma cruzi marinkellei</name>
    <dbReference type="NCBI Taxonomy" id="85056"/>
    <lineage>
        <taxon>Eukaryota</taxon>
        <taxon>Discoba</taxon>
        <taxon>Euglenozoa</taxon>
        <taxon>Kinetoplastea</taxon>
        <taxon>Metakinetoplastina</taxon>
        <taxon>Trypanosomatida</taxon>
        <taxon>Trypanosomatidae</taxon>
        <taxon>Trypanosoma</taxon>
        <taxon>Schizotrypanum</taxon>
    </lineage>
</organism>
<reference evidence="6 7" key="1">
    <citation type="journal article" date="2012" name="BMC Genomics">
        <title>Comparative genomic analysis of human infective Trypanosoma cruzi lineages with the bat-restricted subspecies T. cruzi marinkellei.</title>
        <authorList>
            <person name="Franzen O."/>
            <person name="Talavera-Lopez C."/>
            <person name="Ochaya S."/>
            <person name="Butler C.E."/>
            <person name="Messenger L.A."/>
            <person name="Lewis M.D."/>
            <person name="Llewellyn M.S."/>
            <person name="Marinkelle C.J."/>
            <person name="Tyler K.M."/>
            <person name="Miles M.A."/>
            <person name="Andersson B."/>
        </authorList>
    </citation>
    <scope>NUCLEOTIDE SEQUENCE [LARGE SCALE GENOMIC DNA]</scope>
    <source>
        <strain evidence="6 7">B7</strain>
    </source>
</reference>
<feature type="compositionally biased region" description="Low complexity" evidence="4">
    <location>
        <begin position="88"/>
        <end position="108"/>
    </location>
</feature>
<protein>
    <submittedName>
        <fullName evidence="6">Guanylate kinase, putative</fullName>
    </submittedName>
</protein>
<dbReference type="SMART" id="SM00072">
    <property type="entry name" value="GuKc"/>
    <property type="match status" value="1"/>
</dbReference>
<dbReference type="InterPro" id="IPR020590">
    <property type="entry name" value="Guanylate_kinase_CS"/>
</dbReference>
<evidence type="ECO:0000313" key="7">
    <source>
        <dbReference type="Proteomes" id="UP000007350"/>
    </source>
</evidence>
<dbReference type="Gene3D" id="3.40.50.300">
    <property type="entry name" value="P-loop containing nucleotide triphosphate hydrolases"/>
    <property type="match status" value="1"/>
</dbReference>
<evidence type="ECO:0000256" key="3">
    <source>
        <dbReference type="ARBA" id="ARBA00022777"/>
    </source>
</evidence>
<dbReference type="InterPro" id="IPR008144">
    <property type="entry name" value="Guanylate_kin-like_dom"/>
</dbReference>